<dbReference type="Proteomes" id="UP000002630">
    <property type="component" value="Unassembled WGS sequence"/>
</dbReference>
<evidence type="ECO:0000256" key="3">
    <source>
        <dbReference type="PROSITE-ProRule" id="PRU00023"/>
    </source>
</evidence>
<dbReference type="EMBL" id="FN649760">
    <property type="protein sequence ID" value="CBJ33569.1"/>
    <property type="molecule type" value="Genomic_DNA"/>
</dbReference>
<keyword evidence="2 3" id="KW-0040">ANK repeat</keyword>
<evidence type="ECO:0000256" key="2">
    <source>
        <dbReference type="ARBA" id="ARBA00023043"/>
    </source>
</evidence>
<proteinExistence type="predicted"/>
<dbReference type="STRING" id="2880.D7G3P2"/>
<dbReference type="InterPro" id="IPR002110">
    <property type="entry name" value="Ankyrin_rpt"/>
</dbReference>
<dbReference type="eggNOG" id="KOG4177">
    <property type="taxonomic scope" value="Eukaryota"/>
</dbReference>
<dbReference type="InParanoid" id="D7G3P2"/>
<dbReference type="PROSITE" id="PS50088">
    <property type="entry name" value="ANK_REPEAT"/>
    <property type="match status" value="3"/>
</dbReference>
<dbReference type="Pfam" id="PF12796">
    <property type="entry name" value="Ank_2"/>
    <property type="match status" value="1"/>
</dbReference>
<dbReference type="PANTHER" id="PTHR24123:SF33">
    <property type="entry name" value="PROTEIN HOS4"/>
    <property type="match status" value="1"/>
</dbReference>
<dbReference type="Gene3D" id="1.25.40.20">
    <property type="entry name" value="Ankyrin repeat-containing domain"/>
    <property type="match status" value="3"/>
</dbReference>
<dbReference type="PANTHER" id="PTHR24123">
    <property type="entry name" value="ANKYRIN REPEAT-CONTAINING"/>
    <property type="match status" value="1"/>
</dbReference>
<feature type="repeat" description="ANK" evidence="3">
    <location>
        <begin position="344"/>
        <end position="376"/>
    </location>
</feature>
<dbReference type="Pfam" id="PF00023">
    <property type="entry name" value="Ank"/>
    <property type="match status" value="2"/>
</dbReference>
<feature type="repeat" description="ANK" evidence="3">
    <location>
        <begin position="215"/>
        <end position="247"/>
    </location>
</feature>
<evidence type="ECO:0000313" key="5">
    <source>
        <dbReference type="EMBL" id="CBJ33569.1"/>
    </source>
</evidence>
<name>D7G3P2_ECTSI</name>
<sequence>MANDAGDSKEVTNPSLNPDVCARMVEFMRGQCTAKQWGEWLTVPVELAAARGEKELTEELLRAGAGGDPIHEAIRAGQHDVVKHLRQEPEHHHLQVALRICDKAMVSLLLELGADADPEDHWTYGDLFFTPIHLAAKAGQAGIVGMLMDAGACADRCANEDASTWEQRYDPEYDWSGIRMTENALHFGAIGGHVDVIDEIIKRQPLTMSSVAESTGYTALHYAAKHSQLGVIDALVEAGADLEAEGGLGVGTALHVAAEFPDSEATLLALLRHGAKVDPIRNGSETPLSVAVKARNVCAAKALVSAGADVREHLLRESVECSQHDMLLALLGRGAHVNTKGASDGNTPLHLAAEKSFRVKVDVLLQAGADETAVNHKGQTPLDVIGLKTDTMRTLMFGDHREEDAIRTLLVNAPKDRANRAWSRRGFFVLCRAFPERVQQQLVLSGDDRVNVVCSNVCSQASCGNDDDRSDSRNNAKRVATAEEKEGVEERPSAAHVEEGATAFRAAMGRLIGLQVEVVFRTVLEFV</sequence>
<feature type="region of interest" description="Disordered" evidence="4">
    <location>
        <begin position="462"/>
        <end position="496"/>
    </location>
</feature>
<keyword evidence="1" id="KW-0677">Repeat</keyword>
<accession>D7G3P2</accession>
<dbReference type="InterPro" id="IPR036770">
    <property type="entry name" value="Ankyrin_rpt-contain_sf"/>
</dbReference>
<keyword evidence="6" id="KW-1185">Reference proteome</keyword>
<gene>
    <name evidence="5" type="ORF">Esi_0517_0005</name>
</gene>
<dbReference type="PROSITE" id="PS50297">
    <property type="entry name" value="ANK_REP_REGION"/>
    <property type="match status" value="3"/>
</dbReference>
<dbReference type="InterPro" id="IPR051165">
    <property type="entry name" value="Multifunctional_ANK_Repeat"/>
</dbReference>
<feature type="repeat" description="ANK" evidence="3">
    <location>
        <begin position="130"/>
        <end position="159"/>
    </location>
</feature>
<dbReference type="OrthoDB" id="496981at2759"/>
<evidence type="ECO:0000256" key="1">
    <source>
        <dbReference type="ARBA" id="ARBA00022737"/>
    </source>
</evidence>
<protein>
    <submittedName>
        <fullName evidence="5">Similar to ankyrin 3, epithelial isoform e isoform 19</fullName>
    </submittedName>
</protein>
<evidence type="ECO:0000313" key="6">
    <source>
        <dbReference type="Proteomes" id="UP000002630"/>
    </source>
</evidence>
<evidence type="ECO:0000256" key="4">
    <source>
        <dbReference type="SAM" id="MobiDB-lite"/>
    </source>
</evidence>
<reference evidence="5 6" key="1">
    <citation type="journal article" date="2010" name="Nature">
        <title>The Ectocarpus genome and the independent evolution of multicellularity in brown algae.</title>
        <authorList>
            <person name="Cock J.M."/>
            <person name="Sterck L."/>
            <person name="Rouze P."/>
            <person name="Scornet D."/>
            <person name="Allen A.E."/>
            <person name="Amoutzias G."/>
            <person name="Anthouard V."/>
            <person name="Artiguenave F."/>
            <person name="Aury J.M."/>
            <person name="Badger J.H."/>
            <person name="Beszteri B."/>
            <person name="Billiau K."/>
            <person name="Bonnet E."/>
            <person name="Bothwell J.H."/>
            <person name="Bowler C."/>
            <person name="Boyen C."/>
            <person name="Brownlee C."/>
            <person name="Carrano C.J."/>
            <person name="Charrier B."/>
            <person name="Cho G.Y."/>
            <person name="Coelho S.M."/>
            <person name="Collen J."/>
            <person name="Corre E."/>
            <person name="Da Silva C."/>
            <person name="Delage L."/>
            <person name="Delaroque N."/>
            <person name="Dittami S.M."/>
            <person name="Doulbeau S."/>
            <person name="Elias M."/>
            <person name="Farnham G."/>
            <person name="Gachon C.M."/>
            <person name="Gschloessl B."/>
            <person name="Heesch S."/>
            <person name="Jabbari K."/>
            <person name="Jubin C."/>
            <person name="Kawai H."/>
            <person name="Kimura K."/>
            <person name="Kloareg B."/>
            <person name="Kupper F.C."/>
            <person name="Lang D."/>
            <person name="Le Bail A."/>
            <person name="Leblanc C."/>
            <person name="Lerouge P."/>
            <person name="Lohr M."/>
            <person name="Lopez P.J."/>
            <person name="Martens C."/>
            <person name="Maumus F."/>
            <person name="Michel G."/>
            <person name="Miranda-Saavedra D."/>
            <person name="Morales J."/>
            <person name="Moreau H."/>
            <person name="Motomura T."/>
            <person name="Nagasato C."/>
            <person name="Napoli C.A."/>
            <person name="Nelson D.R."/>
            <person name="Nyvall-Collen P."/>
            <person name="Peters A.F."/>
            <person name="Pommier C."/>
            <person name="Potin P."/>
            <person name="Poulain J."/>
            <person name="Quesneville H."/>
            <person name="Read B."/>
            <person name="Rensing S.A."/>
            <person name="Ritter A."/>
            <person name="Rousvoal S."/>
            <person name="Samanta M."/>
            <person name="Samson G."/>
            <person name="Schroeder D.C."/>
            <person name="Segurens B."/>
            <person name="Strittmatter M."/>
            <person name="Tonon T."/>
            <person name="Tregear J.W."/>
            <person name="Valentin K."/>
            <person name="von Dassow P."/>
            <person name="Yamagishi T."/>
            <person name="Van de Peer Y."/>
            <person name="Wincker P."/>
        </authorList>
    </citation>
    <scope>NUCLEOTIDE SEQUENCE [LARGE SCALE GENOMIC DNA]</scope>
    <source>
        <strain evidence="6">Ec32 / CCAP1310/4</strain>
    </source>
</reference>
<dbReference type="AlphaFoldDB" id="D7G3P2"/>
<dbReference type="SUPFAM" id="SSF48403">
    <property type="entry name" value="Ankyrin repeat"/>
    <property type="match status" value="1"/>
</dbReference>
<dbReference type="SMART" id="SM00248">
    <property type="entry name" value="ANK"/>
    <property type="match status" value="7"/>
</dbReference>
<feature type="compositionally biased region" description="Basic and acidic residues" evidence="4">
    <location>
        <begin position="466"/>
        <end position="496"/>
    </location>
</feature>
<organism evidence="5 6">
    <name type="scientific">Ectocarpus siliculosus</name>
    <name type="common">Brown alga</name>
    <name type="synonym">Conferva siliculosa</name>
    <dbReference type="NCBI Taxonomy" id="2880"/>
    <lineage>
        <taxon>Eukaryota</taxon>
        <taxon>Sar</taxon>
        <taxon>Stramenopiles</taxon>
        <taxon>Ochrophyta</taxon>
        <taxon>PX clade</taxon>
        <taxon>Phaeophyceae</taxon>
        <taxon>Ectocarpales</taxon>
        <taxon>Ectocarpaceae</taxon>
        <taxon>Ectocarpus</taxon>
    </lineage>
</organism>